<comment type="caution">
    <text evidence="1">The sequence shown here is derived from an EMBL/GenBank/DDBJ whole genome shotgun (WGS) entry which is preliminary data.</text>
</comment>
<accession>A0AAD6SJ04</accession>
<sequence>MSARLTLILTQSPHLIGPSLSSIAGTIDDESLHRLDSVLADLDVPFLRTVHGFLQRMQGLRELSPRLDARGCLTLKFISKEGVQGGV</sequence>
<dbReference type="Proteomes" id="UP001218188">
    <property type="component" value="Unassembled WGS sequence"/>
</dbReference>
<keyword evidence="2" id="KW-1185">Reference proteome</keyword>
<organism evidence="1 2">
    <name type="scientific">Mycena alexandri</name>
    <dbReference type="NCBI Taxonomy" id="1745969"/>
    <lineage>
        <taxon>Eukaryota</taxon>
        <taxon>Fungi</taxon>
        <taxon>Dikarya</taxon>
        <taxon>Basidiomycota</taxon>
        <taxon>Agaricomycotina</taxon>
        <taxon>Agaricomycetes</taxon>
        <taxon>Agaricomycetidae</taxon>
        <taxon>Agaricales</taxon>
        <taxon>Marasmiineae</taxon>
        <taxon>Mycenaceae</taxon>
        <taxon>Mycena</taxon>
    </lineage>
</organism>
<reference evidence="1" key="1">
    <citation type="submission" date="2023-03" db="EMBL/GenBank/DDBJ databases">
        <title>Massive genome expansion in bonnet fungi (Mycena s.s.) driven by repeated elements and novel gene families across ecological guilds.</title>
        <authorList>
            <consortium name="Lawrence Berkeley National Laboratory"/>
            <person name="Harder C.B."/>
            <person name="Miyauchi S."/>
            <person name="Viragh M."/>
            <person name="Kuo A."/>
            <person name="Thoen E."/>
            <person name="Andreopoulos B."/>
            <person name="Lu D."/>
            <person name="Skrede I."/>
            <person name="Drula E."/>
            <person name="Henrissat B."/>
            <person name="Morin E."/>
            <person name="Kohler A."/>
            <person name="Barry K."/>
            <person name="LaButti K."/>
            <person name="Morin E."/>
            <person name="Salamov A."/>
            <person name="Lipzen A."/>
            <person name="Mereny Z."/>
            <person name="Hegedus B."/>
            <person name="Baldrian P."/>
            <person name="Stursova M."/>
            <person name="Weitz H."/>
            <person name="Taylor A."/>
            <person name="Grigoriev I.V."/>
            <person name="Nagy L.G."/>
            <person name="Martin F."/>
            <person name="Kauserud H."/>
        </authorList>
    </citation>
    <scope>NUCLEOTIDE SEQUENCE</scope>
    <source>
        <strain evidence="1">CBHHK200</strain>
    </source>
</reference>
<gene>
    <name evidence="1" type="ORF">C8F04DRAFT_1266037</name>
</gene>
<name>A0AAD6SJ04_9AGAR</name>
<dbReference type="EMBL" id="JARJCM010000113">
    <property type="protein sequence ID" value="KAJ7028320.1"/>
    <property type="molecule type" value="Genomic_DNA"/>
</dbReference>
<evidence type="ECO:0000313" key="1">
    <source>
        <dbReference type="EMBL" id="KAJ7028320.1"/>
    </source>
</evidence>
<proteinExistence type="predicted"/>
<protein>
    <submittedName>
        <fullName evidence="1">Uncharacterized protein</fullName>
    </submittedName>
</protein>
<dbReference type="AlphaFoldDB" id="A0AAD6SJ04"/>
<evidence type="ECO:0000313" key="2">
    <source>
        <dbReference type="Proteomes" id="UP001218188"/>
    </source>
</evidence>